<dbReference type="Proteomes" id="UP001150581">
    <property type="component" value="Unassembled WGS sequence"/>
</dbReference>
<sequence>MPSDIRGEYTQLGNGHNGEPGLDMEHGQNQSQSQSQRQQHNTRAEYSELEVGEPEAFGEEDDVRYYEQFSTFGSRSGKVQQAWRRKRFSLVHILMVAVGCLGVYAAGMVLWRSMASNGSGDDTASALSLSAIIGSTSSPGQTHKQAQSTQDSNVPGGRSSKKLLTYDNVNTVNGLVQSRSLEWIAHPTDSSIDGLYRELRNGMFTVLKADNETWTHVLATADDVNKAAQGLVKSFVPESWSVSADWEYLLFNVHSERVWRHSVRGTYFVYSVHEHTMIPLTGSGNDRIQRIEWAPAGHRVLFVRDNNLFVSDMMHEIQVTDDGSDEVFNGLSDWVYEEEVLGSGAASWWAPDAQALAFLRLDDSSVPVFQYELFHPENSSSVYPTPIRLHYPKPGAANPRASLHVYQPDFSQAQQAGKARDNADTAFHPQRVQLDGAFAADDTIVASVTWLTDAHERLLVYAMNRVQDHAKVFLASADPGKLKATLVRERSTLKEDGAWIEITQPPLFVAKRAVDRLTADAYVDLVERDGRAHLALFSPPDAREPLRWLTEGAFDVVSGTVSVSGARVRFASTQVSSTEFHVFQADLNAPGAPHALSPRPAGAVSSSARIKAAHNGTYTASFSPGGALYVLSYRGPQLPWQAVYSVADGAFEHVLNDNSIAERALAAFALPRVEFLEIPNAEGAPMNAMLTFPPGFDRGAKARYGVLFRVYGGPNSQQVSRAFLLDWHSALASQTDVPDMPWIVASVDGRGTAYRGRAWRSAISRQLGILEPADQAAAARYMQKQSYVDPRRIAIWGWSYGGYTTARAIERHSDVFRVGMAVAPVTDWRLYDSVYTERYMKTPQANAAGYEASAVTNTTAFAGAKFLVQHGTGDDNVHLQNTLALVDRLQAANVPGFEMATYTDSDHSIYTHGVRPALYARMTNFLFRSFHELENKEFDFWRHASPNDLSSSPASLRSISARPSVLLAANRAIGARFITDRAKATIDGAVKDNDLVVFMKGTPDEPMCGFSRAVIQILQMHGVDEIAGVDCLQDPEIREGIKEYTDWPTIPQIYVKGEFIGGCDVMVQMHQSGELHELLVKEGILSAEPEPETEEPAKKD</sequence>
<keyword evidence="1" id="KW-0378">Hydrolase</keyword>
<dbReference type="EMBL" id="JANBPG010000206">
    <property type="protein sequence ID" value="KAJ1898824.1"/>
    <property type="molecule type" value="Genomic_DNA"/>
</dbReference>
<reference evidence="1" key="1">
    <citation type="submission" date="2022-07" db="EMBL/GenBank/DDBJ databases">
        <title>Phylogenomic reconstructions and comparative analyses of Kickxellomycotina fungi.</title>
        <authorList>
            <person name="Reynolds N.K."/>
            <person name="Stajich J.E."/>
            <person name="Barry K."/>
            <person name="Grigoriev I.V."/>
            <person name="Crous P."/>
            <person name="Smith M.E."/>
        </authorList>
    </citation>
    <scope>NUCLEOTIDE SEQUENCE</scope>
    <source>
        <strain evidence="1">Benny 63K</strain>
    </source>
</reference>
<evidence type="ECO:0000313" key="2">
    <source>
        <dbReference type="Proteomes" id="UP001150581"/>
    </source>
</evidence>
<comment type="caution">
    <text evidence="1">The sequence shown here is derived from an EMBL/GenBank/DDBJ whole genome shotgun (WGS) entry which is preliminary data.</text>
</comment>
<organism evidence="1 2">
    <name type="scientific">Kickxella alabastrina</name>
    <dbReference type="NCBI Taxonomy" id="61397"/>
    <lineage>
        <taxon>Eukaryota</taxon>
        <taxon>Fungi</taxon>
        <taxon>Fungi incertae sedis</taxon>
        <taxon>Zoopagomycota</taxon>
        <taxon>Kickxellomycotina</taxon>
        <taxon>Kickxellomycetes</taxon>
        <taxon>Kickxellales</taxon>
        <taxon>Kickxellaceae</taxon>
        <taxon>Kickxella</taxon>
    </lineage>
</organism>
<dbReference type="EC" id="3.4.14.5" evidence="1"/>
<proteinExistence type="predicted"/>
<accession>A0ACC1IQ90</accession>
<keyword evidence="2" id="KW-1185">Reference proteome</keyword>
<evidence type="ECO:0000313" key="1">
    <source>
        <dbReference type="EMBL" id="KAJ1898824.1"/>
    </source>
</evidence>
<name>A0ACC1IQ90_9FUNG</name>
<protein>
    <submittedName>
        <fullName evidence="1">Dpp4p</fullName>
        <ecNumber evidence="1">3.4.14.5</ecNumber>
    </submittedName>
</protein>
<gene>
    <name evidence="1" type="primary">dpp4</name>
    <name evidence="1" type="ORF">LPJ66_002508</name>
</gene>